<dbReference type="PANTHER" id="PTHR10848">
    <property type="entry name" value="MEIOTIC RECOMBINATION PROTEIN SPO11"/>
    <property type="match status" value="1"/>
</dbReference>
<feature type="domain" description="Spo11/DNA topoisomerase VI subunit A N-terminal" evidence="12">
    <location>
        <begin position="93"/>
        <end position="152"/>
    </location>
</feature>
<dbReference type="PANTHER" id="PTHR10848:SF0">
    <property type="entry name" value="MEIOTIC RECOMBINATION PROTEIN SPO11"/>
    <property type="match status" value="1"/>
</dbReference>
<keyword evidence="5" id="KW-0479">Metal-binding</keyword>
<evidence type="ECO:0000259" key="12">
    <source>
        <dbReference type="Pfam" id="PF04406"/>
    </source>
</evidence>
<comment type="caution">
    <text evidence="14">The sequence shown here is derived from an EMBL/GenBank/DDBJ whole genome shotgun (WGS) entry which is preliminary data.</text>
</comment>
<keyword evidence="9 10" id="KW-0413">Isomerase</keyword>
<gene>
    <name evidence="14" type="ORF">WJX75_002466</name>
</gene>
<dbReference type="InterPro" id="IPR002815">
    <property type="entry name" value="Spo11/TopoVI_A"/>
</dbReference>
<evidence type="ECO:0000256" key="5">
    <source>
        <dbReference type="ARBA" id="ARBA00022723"/>
    </source>
</evidence>
<evidence type="ECO:0000313" key="14">
    <source>
        <dbReference type="EMBL" id="KAK9915669.1"/>
    </source>
</evidence>
<evidence type="ECO:0000313" key="15">
    <source>
        <dbReference type="Proteomes" id="UP001491310"/>
    </source>
</evidence>
<keyword evidence="15" id="KW-1185">Reference proteome</keyword>
<dbReference type="CDD" id="cd00223">
    <property type="entry name" value="TOPRIM_TopoIIB_SPO"/>
    <property type="match status" value="1"/>
</dbReference>
<evidence type="ECO:0000256" key="9">
    <source>
        <dbReference type="ARBA" id="ARBA00023235"/>
    </source>
</evidence>
<dbReference type="EMBL" id="JALJOT010000004">
    <property type="protein sequence ID" value="KAK9915669.1"/>
    <property type="molecule type" value="Genomic_DNA"/>
</dbReference>
<organism evidence="14 15">
    <name type="scientific">Coccomyxa subellipsoidea</name>
    <dbReference type="NCBI Taxonomy" id="248742"/>
    <lineage>
        <taxon>Eukaryota</taxon>
        <taxon>Viridiplantae</taxon>
        <taxon>Chlorophyta</taxon>
        <taxon>core chlorophytes</taxon>
        <taxon>Trebouxiophyceae</taxon>
        <taxon>Trebouxiophyceae incertae sedis</taxon>
        <taxon>Coccomyxaceae</taxon>
        <taxon>Coccomyxa</taxon>
    </lineage>
</organism>
<keyword evidence="6" id="KW-0460">Magnesium</keyword>
<evidence type="ECO:0000256" key="2">
    <source>
        <dbReference type="ARBA" id="ARBA00001946"/>
    </source>
</evidence>
<accession>A0ABR2YUW9</accession>
<evidence type="ECO:0000256" key="8">
    <source>
        <dbReference type="ARBA" id="ARBA00023125"/>
    </source>
</evidence>
<comment type="catalytic activity">
    <reaction evidence="1 10">
        <text>ATP-dependent breakage, passage and rejoining of double-stranded DNA.</text>
        <dbReference type="EC" id="5.6.2.2"/>
    </reaction>
</comment>
<dbReference type="InterPro" id="IPR036388">
    <property type="entry name" value="WH-like_DNA-bd_sf"/>
</dbReference>
<dbReference type="InterPro" id="IPR013049">
    <property type="entry name" value="Spo11/TopoVI_A_N"/>
</dbReference>
<evidence type="ECO:0000256" key="10">
    <source>
        <dbReference type="PROSITE-ProRule" id="PRU01385"/>
    </source>
</evidence>
<keyword evidence="8 10" id="KW-0238">DNA-binding</keyword>
<proteinExistence type="inferred from homology"/>
<feature type="domain" description="Topoisomerase 6 subunit A/Spo11 TOPRIM" evidence="13">
    <location>
        <begin position="204"/>
        <end position="357"/>
    </location>
</feature>
<feature type="region of interest" description="Disordered" evidence="11">
    <location>
        <begin position="1"/>
        <end position="28"/>
    </location>
</feature>
<protein>
    <recommendedName>
        <fullName evidence="4">DNA topoisomerase (ATP-hydrolyzing)</fullName>
        <ecNumber evidence="4">5.6.2.2</ecNumber>
    </recommendedName>
</protein>
<dbReference type="Proteomes" id="UP001491310">
    <property type="component" value="Unassembled WGS sequence"/>
</dbReference>
<dbReference type="EC" id="5.6.2.2" evidence="4"/>
<comment type="similarity">
    <text evidence="3 10">Belongs to the TOP6A family.</text>
</comment>
<feature type="active site" description="O-(5'-phospho-DNA)-tyrosine intermediate" evidence="10">
    <location>
        <position position="120"/>
    </location>
</feature>
<evidence type="ECO:0000256" key="11">
    <source>
        <dbReference type="SAM" id="MobiDB-lite"/>
    </source>
</evidence>
<dbReference type="Pfam" id="PF04406">
    <property type="entry name" value="TP6A_N"/>
    <property type="match status" value="1"/>
</dbReference>
<evidence type="ECO:0000256" key="4">
    <source>
        <dbReference type="ARBA" id="ARBA00012895"/>
    </source>
</evidence>
<dbReference type="PRINTS" id="PR01550">
    <property type="entry name" value="TOP6AFAMILY"/>
</dbReference>
<evidence type="ECO:0000256" key="7">
    <source>
        <dbReference type="ARBA" id="ARBA00023029"/>
    </source>
</evidence>
<dbReference type="PROSITE" id="PS52041">
    <property type="entry name" value="TOPO_IIB"/>
    <property type="match status" value="1"/>
</dbReference>
<dbReference type="Gene3D" id="1.10.10.10">
    <property type="entry name" value="Winged helix-like DNA-binding domain superfamily/Winged helix DNA-binding domain"/>
    <property type="match status" value="1"/>
</dbReference>
<dbReference type="InterPro" id="IPR034136">
    <property type="entry name" value="TOPRIM_Topo6A/Spo11"/>
</dbReference>
<reference evidence="14 15" key="1">
    <citation type="journal article" date="2024" name="Nat. Commun.">
        <title>Phylogenomics reveals the evolutionary origins of lichenization in chlorophyte algae.</title>
        <authorList>
            <person name="Puginier C."/>
            <person name="Libourel C."/>
            <person name="Otte J."/>
            <person name="Skaloud P."/>
            <person name="Haon M."/>
            <person name="Grisel S."/>
            <person name="Petersen M."/>
            <person name="Berrin J.G."/>
            <person name="Delaux P.M."/>
            <person name="Dal Grande F."/>
            <person name="Keller J."/>
        </authorList>
    </citation>
    <scope>NUCLEOTIDE SEQUENCE [LARGE SCALE GENOMIC DNA]</scope>
    <source>
        <strain evidence="14 15">SAG 216-7</strain>
    </source>
</reference>
<evidence type="ECO:0000256" key="3">
    <source>
        <dbReference type="ARBA" id="ARBA00006559"/>
    </source>
</evidence>
<evidence type="ECO:0000259" key="13">
    <source>
        <dbReference type="Pfam" id="PF21180"/>
    </source>
</evidence>
<evidence type="ECO:0000256" key="1">
    <source>
        <dbReference type="ARBA" id="ARBA00000185"/>
    </source>
</evidence>
<comment type="cofactor">
    <cofactor evidence="2">
        <name>Mg(2+)</name>
        <dbReference type="ChEBI" id="CHEBI:18420"/>
    </cofactor>
</comment>
<sequence>MRLDDWLDGEGSSWDQSAAHTSSGESDRIEIDEDVEPQEVLLRIESCILEFLEELFHHRNAPDISLVSITTRNGTRERTRSLMARQGQGAHGYARLFPILEIAYELVSLGITASQRDVYYRLKTLDIFKSPEQVNQAIQDVASMLQVPSMLLGFSCASRGAVYGPLLVKEEADGEWMDCSMCANNIPGNSRAIANFSFQSAAKYVVVIEKDAIFQRLVDDGFAEHIEGILVTAKGMPDMATRAFLHALTQALPNIIPIAVVDWNPSGVNIFSVYKYGSTRRCSGQYGLSRLQWLAARAALLHGVPNHVLQGPLTGRDKALIISLKAGPLSAEPAVLAELDAMQEMDAKAEIEALYEKVGIDNFTASLAQTLIQQYGT</sequence>
<dbReference type="Pfam" id="PF21180">
    <property type="entry name" value="TOP6A-Spo11_Toprim"/>
    <property type="match status" value="1"/>
</dbReference>
<keyword evidence="7 10" id="KW-0799">Topoisomerase</keyword>
<evidence type="ECO:0000256" key="6">
    <source>
        <dbReference type="ARBA" id="ARBA00022842"/>
    </source>
</evidence>
<dbReference type="Gene3D" id="3.40.1360.10">
    <property type="match status" value="1"/>
</dbReference>
<name>A0ABR2YUW9_9CHLO</name>
<dbReference type="SUPFAM" id="SSF56726">
    <property type="entry name" value="DNA topoisomerase IV, alpha subunit"/>
    <property type="match status" value="1"/>
</dbReference>
<dbReference type="InterPro" id="IPR036078">
    <property type="entry name" value="Spo11/TopoVI_A_sf"/>
</dbReference>
<feature type="compositionally biased region" description="Polar residues" evidence="11">
    <location>
        <begin position="13"/>
        <end position="24"/>
    </location>
</feature>